<evidence type="ECO:0000313" key="2">
    <source>
        <dbReference type="EMBL" id="KAF6485608.1"/>
    </source>
</evidence>
<keyword evidence="3" id="KW-1185">Reference proteome</keyword>
<dbReference type="AlphaFoldDB" id="A0A7J8IMN9"/>
<reference evidence="2 3" key="1">
    <citation type="journal article" date="2020" name="Nature">
        <title>Six reference-quality genomes reveal evolution of bat adaptations.</title>
        <authorList>
            <person name="Jebb D."/>
            <person name="Huang Z."/>
            <person name="Pippel M."/>
            <person name="Hughes G.M."/>
            <person name="Lavrichenko K."/>
            <person name="Devanna P."/>
            <person name="Winkler S."/>
            <person name="Jermiin L.S."/>
            <person name="Skirmuntt E.C."/>
            <person name="Katzourakis A."/>
            <person name="Burkitt-Gray L."/>
            <person name="Ray D.A."/>
            <person name="Sullivan K.A.M."/>
            <person name="Roscito J.G."/>
            <person name="Kirilenko B.M."/>
            <person name="Davalos L.M."/>
            <person name="Corthals A.P."/>
            <person name="Power M.L."/>
            <person name="Jones G."/>
            <person name="Ransome R.D."/>
            <person name="Dechmann D.K.N."/>
            <person name="Locatelli A.G."/>
            <person name="Puechmaille S.J."/>
            <person name="Fedrigo O."/>
            <person name="Jarvis E.D."/>
            <person name="Hiller M."/>
            <person name="Vernes S.C."/>
            <person name="Myers E.W."/>
            <person name="Teeling E.C."/>
        </authorList>
    </citation>
    <scope>NUCLEOTIDE SEQUENCE [LARGE SCALE GENOMIC DNA]</scope>
    <source>
        <strain evidence="2">MRouAeg1</strain>
        <tissue evidence="2">Muscle</tissue>
    </source>
</reference>
<protein>
    <submittedName>
        <fullName evidence="2">Uncharacterized protein</fullName>
    </submittedName>
</protein>
<evidence type="ECO:0000256" key="1">
    <source>
        <dbReference type="SAM" id="MobiDB-lite"/>
    </source>
</evidence>
<feature type="region of interest" description="Disordered" evidence="1">
    <location>
        <begin position="63"/>
        <end position="120"/>
    </location>
</feature>
<proteinExistence type="predicted"/>
<sequence>MRANISGNAASLIPDLSTGEHISPGGLIRILSRKFLKLKLGMREASGAFSLLIKWGDGGHGGSLCPENAGLRGHSQQAGGRRAGTNTRNPQKTPLHSTGVPVASGDPWSSPDSAPQGLIG</sequence>
<comment type="caution">
    <text evidence="2">The sequence shown here is derived from an EMBL/GenBank/DDBJ whole genome shotgun (WGS) entry which is preliminary data.</text>
</comment>
<feature type="compositionally biased region" description="Polar residues" evidence="1">
    <location>
        <begin position="74"/>
        <end position="96"/>
    </location>
</feature>
<dbReference type="Proteomes" id="UP000593571">
    <property type="component" value="Unassembled WGS sequence"/>
</dbReference>
<accession>A0A7J8IMN9</accession>
<name>A0A7J8IMN9_ROUAE</name>
<organism evidence="2 3">
    <name type="scientific">Rousettus aegyptiacus</name>
    <name type="common">Egyptian fruit bat</name>
    <name type="synonym">Pteropus aegyptiacus</name>
    <dbReference type="NCBI Taxonomy" id="9407"/>
    <lineage>
        <taxon>Eukaryota</taxon>
        <taxon>Metazoa</taxon>
        <taxon>Chordata</taxon>
        <taxon>Craniata</taxon>
        <taxon>Vertebrata</taxon>
        <taxon>Euteleostomi</taxon>
        <taxon>Mammalia</taxon>
        <taxon>Eutheria</taxon>
        <taxon>Laurasiatheria</taxon>
        <taxon>Chiroptera</taxon>
        <taxon>Yinpterochiroptera</taxon>
        <taxon>Pteropodoidea</taxon>
        <taxon>Pteropodidae</taxon>
        <taxon>Rousettinae</taxon>
        <taxon>Rousettus</taxon>
    </lineage>
</organism>
<gene>
    <name evidence="2" type="ORF">HJG63_010749</name>
</gene>
<evidence type="ECO:0000313" key="3">
    <source>
        <dbReference type="Proteomes" id="UP000593571"/>
    </source>
</evidence>
<dbReference type="EMBL" id="JACASE010000003">
    <property type="protein sequence ID" value="KAF6485608.1"/>
    <property type="molecule type" value="Genomic_DNA"/>
</dbReference>